<feature type="compositionally biased region" description="Low complexity" evidence="1">
    <location>
        <begin position="531"/>
        <end position="544"/>
    </location>
</feature>
<dbReference type="OrthoDB" id="5373017at2759"/>
<dbReference type="AlphaFoldDB" id="A0A8J2IJC4"/>
<proteinExistence type="predicted"/>
<keyword evidence="3" id="KW-1185">Reference proteome</keyword>
<evidence type="ECO:0000313" key="3">
    <source>
        <dbReference type="Proteomes" id="UP000676310"/>
    </source>
</evidence>
<protein>
    <submittedName>
        <fullName evidence="2">Uncharacterized protein</fullName>
    </submittedName>
</protein>
<organism evidence="2 3">
    <name type="scientific">Alternaria atra</name>
    <dbReference type="NCBI Taxonomy" id="119953"/>
    <lineage>
        <taxon>Eukaryota</taxon>
        <taxon>Fungi</taxon>
        <taxon>Dikarya</taxon>
        <taxon>Ascomycota</taxon>
        <taxon>Pezizomycotina</taxon>
        <taxon>Dothideomycetes</taxon>
        <taxon>Pleosporomycetidae</taxon>
        <taxon>Pleosporales</taxon>
        <taxon>Pleosporineae</taxon>
        <taxon>Pleosporaceae</taxon>
        <taxon>Alternaria</taxon>
        <taxon>Alternaria sect. Ulocladioides</taxon>
    </lineage>
</organism>
<feature type="region of interest" description="Disordered" evidence="1">
    <location>
        <begin position="104"/>
        <end position="170"/>
    </location>
</feature>
<dbReference type="Proteomes" id="UP000676310">
    <property type="component" value="Unassembled WGS sequence"/>
</dbReference>
<feature type="region of interest" description="Disordered" evidence="1">
    <location>
        <begin position="531"/>
        <end position="575"/>
    </location>
</feature>
<sequence length="628" mass="68600">MRANVDAPYYQMRSGQFVTAPNSTNAAPPQFVSDENEYDLSGPATVASPLEHNLHPHLYTEHAARQTSDEHALEENHNLVELLEAATAAGQVAYAMDTGDAEMATFSSQDRGRRKRATSSPTEDISHQADGPVNSKRRRTGGPTDPQLQDHGHDIHGDSVDDSVPPSSESLLNDARAAGVHSAAALFRRSSERTSRKYTRPPMSKLFMSLQLSPENFLQLQSLAKAYMLDTSHPERQSCVGNRGKGDTDMVKLRLFNCVRDFLNDGVGEQFFGEDVEKPGERDAIEAARALGEDKTPDPCERLTWPRDGNKIISLVTPLMRRMVTNERQRQYAIETRKGGTKKRDKEGSVELVAQQCEDNTRYGVEQQSQSVLDHSLAHHPQPSRLVASPVPISTPTPQHSFQRQEGTSDTSGKQEFNASTQASSKLPAVSLTEPNLSHINIFLVLASSGSRPGSKLGEKRITAKPQAHLAWYDYNDLVRETVVLLKAAKDKYPELRAGVEFQDIEPGTGNLRGLAAAANALQTEHAQHGASSSTACFSPSSPADGTPSVPPISTAAASQHPSFPNDSHPETRSLPRYAIKSVGPQGWRAIRNADDWYSVLREKAFAVWADGVCNVLVELVDFAGAMA</sequence>
<evidence type="ECO:0000256" key="1">
    <source>
        <dbReference type="SAM" id="MobiDB-lite"/>
    </source>
</evidence>
<feature type="region of interest" description="Disordered" evidence="1">
    <location>
        <begin position="382"/>
        <end position="425"/>
    </location>
</feature>
<gene>
    <name evidence="2" type="ORF">ALTATR162_LOCUS8948</name>
</gene>
<feature type="compositionally biased region" description="Basic and acidic residues" evidence="1">
    <location>
        <begin position="148"/>
        <end position="159"/>
    </location>
</feature>
<feature type="compositionally biased region" description="Polar residues" evidence="1">
    <location>
        <begin position="392"/>
        <end position="425"/>
    </location>
</feature>
<evidence type="ECO:0000313" key="2">
    <source>
        <dbReference type="EMBL" id="CAG5178932.1"/>
    </source>
</evidence>
<accession>A0A8J2IJC4</accession>
<dbReference type="EMBL" id="CAJRGZ010000023">
    <property type="protein sequence ID" value="CAG5178932.1"/>
    <property type="molecule type" value="Genomic_DNA"/>
</dbReference>
<dbReference type="RefSeq" id="XP_043172516.1">
    <property type="nucleotide sequence ID" value="XM_043316581.1"/>
</dbReference>
<name>A0A8J2IJC4_9PLEO</name>
<feature type="region of interest" description="Disordered" evidence="1">
    <location>
        <begin position="330"/>
        <end position="349"/>
    </location>
</feature>
<dbReference type="GeneID" id="67021114"/>
<reference evidence="2" key="1">
    <citation type="submission" date="2021-05" db="EMBL/GenBank/DDBJ databases">
        <authorList>
            <person name="Stam R."/>
        </authorList>
    </citation>
    <scope>NUCLEOTIDE SEQUENCE</scope>
    <source>
        <strain evidence="2">CS162</strain>
    </source>
</reference>
<feature type="compositionally biased region" description="Polar residues" evidence="1">
    <location>
        <begin position="556"/>
        <end position="566"/>
    </location>
</feature>
<comment type="caution">
    <text evidence="2">The sequence shown here is derived from an EMBL/GenBank/DDBJ whole genome shotgun (WGS) entry which is preliminary data.</text>
</comment>